<organism evidence="5 6">
    <name type="scientific">Lingula anatina</name>
    <name type="common">Brachiopod</name>
    <name type="synonym">Lingula unguis</name>
    <dbReference type="NCBI Taxonomy" id="7574"/>
    <lineage>
        <taxon>Eukaryota</taxon>
        <taxon>Metazoa</taxon>
        <taxon>Spiralia</taxon>
        <taxon>Lophotrochozoa</taxon>
        <taxon>Brachiopoda</taxon>
        <taxon>Linguliformea</taxon>
        <taxon>Lingulata</taxon>
        <taxon>Lingulida</taxon>
        <taxon>Linguloidea</taxon>
        <taxon>Lingulidae</taxon>
        <taxon>Lingula</taxon>
    </lineage>
</organism>
<sequence length="192" mass="21206">MFLLLVILSTAFSEATPGVDPCQDYVELDEAWRKTSFSSSYYAQETGMTLDWFRVTGDAGNKVANTCPSQSYCGVYYPMWMLGDHPTAAEGIVKHTLCSRISSSYCCHTPGESSNVKGDVIYVKKCPGGYYVYRVPNLKFAWTYRAVCSVKDSSDPCLDSNCTYGCVNNNGKYECTCPPDMVKSGDNCGQLH</sequence>
<dbReference type="STRING" id="7574.A0A1S3J478"/>
<keyword evidence="5" id="KW-1185">Reference proteome</keyword>
<keyword evidence="1 3" id="KW-0732">Signal</keyword>
<accession>A0A1S3J478</accession>
<feature type="chain" id="PRO_5013317795" evidence="3">
    <location>
        <begin position="16"/>
        <end position="192"/>
    </location>
</feature>
<dbReference type="RefSeq" id="XP_013405190.1">
    <property type="nucleotide sequence ID" value="XM_013549736.1"/>
</dbReference>
<dbReference type="Gene3D" id="2.10.25.10">
    <property type="entry name" value="Laminin"/>
    <property type="match status" value="1"/>
</dbReference>
<name>A0A1S3J478_LINAN</name>
<evidence type="ECO:0000313" key="6">
    <source>
        <dbReference type="RefSeq" id="XP_013405190.1"/>
    </source>
</evidence>
<dbReference type="AlphaFoldDB" id="A0A1S3J478"/>
<feature type="signal peptide" evidence="3">
    <location>
        <begin position="1"/>
        <end position="15"/>
    </location>
</feature>
<dbReference type="OrthoDB" id="2015116at2759"/>
<evidence type="ECO:0000256" key="3">
    <source>
        <dbReference type="SAM" id="SignalP"/>
    </source>
</evidence>
<dbReference type="InterPro" id="IPR057774">
    <property type="entry name" value="D8C_UMOD/GP2/OIT3-like"/>
</dbReference>
<gene>
    <name evidence="6" type="primary">LOC106170026</name>
</gene>
<reference evidence="6" key="1">
    <citation type="submission" date="2025-08" db="UniProtKB">
        <authorList>
            <consortium name="RefSeq"/>
        </authorList>
    </citation>
    <scope>IDENTIFICATION</scope>
    <source>
        <tissue evidence="6">Gonads</tissue>
    </source>
</reference>
<keyword evidence="2" id="KW-1015">Disulfide bond</keyword>
<evidence type="ECO:0000259" key="4">
    <source>
        <dbReference type="Pfam" id="PF23283"/>
    </source>
</evidence>
<dbReference type="InParanoid" id="A0A1S3J478"/>
<evidence type="ECO:0000256" key="2">
    <source>
        <dbReference type="ARBA" id="ARBA00023157"/>
    </source>
</evidence>
<proteinExistence type="predicted"/>
<dbReference type="GeneID" id="106170026"/>
<evidence type="ECO:0000256" key="1">
    <source>
        <dbReference type="ARBA" id="ARBA00022729"/>
    </source>
</evidence>
<dbReference type="Proteomes" id="UP000085678">
    <property type="component" value="Unplaced"/>
</dbReference>
<dbReference type="KEGG" id="lak:106170026"/>
<evidence type="ECO:0000313" key="5">
    <source>
        <dbReference type="Proteomes" id="UP000085678"/>
    </source>
</evidence>
<feature type="domain" description="UMOD/GP2/OIT3-like D8C" evidence="4">
    <location>
        <begin position="62"/>
        <end position="135"/>
    </location>
</feature>
<protein>
    <submittedName>
        <fullName evidence="6">Oncoprotein-induced transcript 3 protein-like</fullName>
    </submittedName>
</protein>
<dbReference type="Pfam" id="PF23283">
    <property type="entry name" value="D8C_UMOD"/>
    <property type="match status" value="1"/>
</dbReference>